<comment type="subcellular location">
    <subcellularLocation>
        <location evidence="1">Cytoplasm</location>
    </subcellularLocation>
</comment>
<proteinExistence type="inferred from homology"/>
<dbReference type="Proteomes" id="UP001375743">
    <property type="component" value="Unassembled WGS sequence"/>
</dbReference>
<keyword evidence="4" id="KW-0963">Cytoplasm</keyword>
<keyword evidence="5" id="KW-0819">tRNA processing</keyword>
<keyword evidence="7" id="KW-0547">Nucleotide-binding</keyword>
<evidence type="ECO:0000256" key="5">
    <source>
        <dbReference type="ARBA" id="ARBA00022694"/>
    </source>
</evidence>
<evidence type="ECO:0000256" key="7">
    <source>
        <dbReference type="ARBA" id="ARBA00022741"/>
    </source>
</evidence>
<keyword evidence="8" id="KW-0067">ATP-binding</keyword>
<reference evidence="11 12" key="1">
    <citation type="submission" date="2024-01" db="EMBL/GenBank/DDBJ databases">
        <title>Multi-omics insights into the function and evolution of sodium benzoate biodegradation pathways in Benzoatithermus flavus gen. nov., sp. nov. from hot spring.</title>
        <authorList>
            <person name="Hu C.-J."/>
            <person name="Li W.-J."/>
        </authorList>
    </citation>
    <scope>NUCLEOTIDE SEQUENCE [LARGE SCALE GENOMIC DNA]</scope>
    <source>
        <strain evidence="11 12">SYSU G07066</strain>
    </source>
</reference>
<evidence type="ECO:0000256" key="9">
    <source>
        <dbReference type="ARBA" id="ARBA00022842"/>
    </source>
</evidence>
<keyword evidence="6" id="KW-0479">Metal-binding</keyword>
<dbReference type="RefSeq" id="WP_418157904.1">
    <property type="nucleotide sequence ID" value="NZ_JBBLZC010000002.1"/>
</dbReference>
<evidence type="ECO:0000256" key="6">
    <source>
        <dbReference type="ARBA" id="ARBA00022723"/>
    </source>
</evidence>
<evidence type="ECO:0000313" key="11">
    <source>
        <dbReference type="EMBL" id="MEK0082048.1"/>
    </source>
</evidence>
<comment type="caution">
    <text evidence="11">The sequence shown here is derived from an EMBL/GenBank/DDBJ whole genome shotgun (WGS) entry which is preliminary data.</text>
</comment>
<gene>
    <name evidence="11" type="primary">tsaE</name>
    <name evidence="11" type="ORF">U1T56_02705</name>
</gene>
<dbReference type="PANTHER" id="PTHR33540:SF2">
    <property type="entry name" value="TRNA THREONYLCARBAMOYLADENOSINE BIOSYNTHESIS PROTEIN TSAE"/>
    <property type="match status" value="1"/>
</dbReference>
<evidence type="ECO:0000256" key="8">
    <source>
        <dbReference type="ARBA" id="ARBA00022840"/>
    </source>
</evidence>
<evidence type="ECO:0000313" key="12">
    <source>
        <dbReference type="Proteomes" id="UP001375743"/>
    </source>
</evidence>
<comment type="similarity">
    <text evidence="2">Belongs to the TsaE family.</text>
</comment>
<dbReference type="InterPro" id="IPR027417">
    <property type="entry name" value="P-loop_NTPase"/>
</dbReference>
<keyword evidence="12" id="KW-1185">Reference proteome</keyword>
<protein>
    <recommendedName>
        <fullName evidence="3">tRNA threonylcarbamoyladenosine biosynthesis protein TsaE</fullName>
    </recommendedName>
    <alternativeName>
        <fullName evidence="10">t(6)A37 threonylcarbamoyladenosine biosynthesis protein TsaE</fullName>
    </alternativeName>
</protein>
<evidence type="ECO:0000256" key="4">
    <source>
        <dbReference type="ARBA" id="ARBA00022490"/>
    </source>
</evidence>
<accession>A0ABU8XLI0</accession>
<dbReference type="EMBL" id="JBBLZC010000002">
    <property type="protein sequence ID" value="MEK0082048.1"/>
    <property type="molecule type" value="Genomic_DNA"/>
</dbReference>
<dbReference type="SUPFAM" id="SSF52540">
    <property type="entry name" value="P-loop containing nucleoside triphosphate hydrolases"/>
    <property type="match status" value="1"/>
</dbReference>
<dbReference type="Pfam" id="PF02367">
    <property type="entry name" value="TsaE"/>
    <property type="match status" value="1"/>
</dbReference>
<evidence type="ECO:0000256" key="10">
    <source>
        <dbReference type="ARBA" id="ARBA00032441"/>
    </source>
</evidence>
<dbReference type="InterPro" id="IPR003442">
    <property type="entry name" value="T6A_TsaE"/>
</dbReference>
<dbReference type="NCBIfam" id="TIGR00150">
    <property type="entry name" value="T6A_YjeE"/>
    <property type="match status" value="1"/>
</dbReference>
<name>A0ABU8XLI0_9PROT</name>
<sequence>MGGTAERSFLLPDLDATRALAGRLAASLAPGSVVLLEGDLGAGKSELARAVIRSLAGADIPVPSPTFTLVQTYELPRLEVGHSDLYRLADESEVVELGLDECWRKGALLVEWPDRAPWLWPEERLTIRLEAVPEAGATVRRVHLLGTGRWIDLLPHLAGEESSR</sequence>
<evidence type="ECO:0000256" key="3">
    <source>
        <dbReference type="ARBA" id="ARBA00019010"/>
    </source>
</evidence>
<organism evidence="11 12">
    <name type="scientific">Benzoatithermus flavus</name>
    <dbReference type="NCBI Taxonomy" id="3108223"/>
    <lineage>
        <taxon>Bacteria</taxon>
        <taxon>Pseudomonadati</taxon>
        <taxon>Pseudomonadota</taxon>
        <taxon>Alphaproteobacteria</taxon>
        <taxon>Geminicoccales</taxon>
        <taxon>Geminicoccaceae</taxon>
        <taxon>Benzoatithermus</taxon>
    </lineage>
</organism>
<evidence type="ECO:0000256" key="2">
    <source>
        <dbReference type="ARBA" id="ARBA00007599"/>
    </source>
</evidence>
<dbReference type="Gene3D" id="3.40.50.300">
    <property type="entry name" value="P-loop containing nucleotide triphosphate hydrolases"/>
    <property type="match status" value="1"/>
</dbReference>
<keyword evidence="9" id="KW-0460">Magnesium</keyword>
<evidence type="ECO:0000256" key="1">
    <source>
        <dbReference type="ARBA" id="ARBA00004496"/>
    </source>
</evidence>
<dbReference type="PANTHER" id="PTHR33540">
    <property type="entry name" value="TRNA THREONYLCARBAMOYLADENOSINE BIOSYNTHESIS PROTEIN TSAE"/>
    <property type="match status" value="1"/>
</dbReference>